<feature type="compositionally biased region" description="Basic and acidic residues" evidence="1">
    <location>
        <begin position="21"/>
        <end position="31"/>
    </location>
</feature>
<protein>
    <submittedName>
        <fullName evidence="2">Uncharacterized protein</fullName>
    </submittedName>
</protein>
<proteinExistence type="predicted"/>
<evidence type="ECO:0000313" key="2">
    <source>
        <dbReference type="EMBL" id="KAG5637576.1"/>
    </source>
</evidence>
<evidence type="ECO:0000256" key="1">
    <source>
        <dbReference type="SAM" id="MobiDB-lite"/>
    </source>
</evidence>
<feature type="region of interest" description="Disordered" evidence="1">
    <location>
        <begin position="46"/>
        <end position="102"/>
    </location>
</feature>
<reference evidence="2" key="1">
    <citation type="submission" date="2021-02" db="EMBL/GenBank/DDBJ databases">
        <authorList>
            <person name="Nieuwenhuis M."/>
            <person name="Van De Peppel L.J.J."/>
        </authorList>
    </citation>
    <scope>NUCLEOTIDE SEQUENCE</scope>
    <source>
        <strain evidence="2">D49</strain>
    </source>
</reference>
<dbReference type="Proteomes" id="UP000717328">
    <property type="component" value="Unassembled WGS sequence"/>
</dbReference>
<feature type="compositionally biased region" description="Acidic residues" evidence="1">
    <location>
        <begin position="50"/>
        <end position="60"/>
    </location>
</feature>
<gene>
    <name evidence="2" type="ORF">H0H81_004096</name>
</gene>
<dbReference type="EMBL" id="JABCKI010005819">
    <property type="protein sequence ID" value="KAG5637576.1"/>
    <property type="molecule type" value="Genomic_DNA"/>
</dbReference>
<sequence>MDPSLQHQRKYDPLGAMYQRTGEKRGRESERATTMTTMAYEDGEAKYQEDGAEEEVEVEEQEMKRDRRDGAYNSKRDGKAVGGDEARKDERQGVEEQLIRRI</sequence>
<accession>A0A9P7K7A2</accession>
<evidence type="ECO:0000313" key="3">
    <source>
        <dbReference type="Proteomes" id="UP000717328"/>
    </source>
</evidence>
<keyword evidence="3" id="KW-1185">Reference proteome</keyword>
<dbReference type="AlphaFoldDB" id="A0A9P7K7A2"/>
<feature type="compositionally biased region" description="Basic and acidic residues" evidence="1">
    <location>
        <begin position="61"/>
        <end position="102"/>
    </location>
</feature>
<comment type="caution">
    <text evidence="2">The sequence shown here is derived from an EMBL/GenBank/DDBJ whole genome shotgun (WGS) entry which is preliminary data.</text>
</comment>
<name>A0A9P7K7A2_9AGAR</name>
<feature type="region of interest" description="Disordered" evidence="1">
    <location>
        <begin position="1"/>
        <end position="32"/>
    </location>
</feature>
<organism evidence="2 3">
    <name type="scientific">Sphagnurus paluster</name>
    <dbReference type="NCBI Taxonomy" id="117069"/>
    <lineage>
        <taxon>Eukaryota</taxon>
        <taxon>Fungi</taxon>
        <taxon>Dikarya</taxon>
        <taxon>Basidiomycota</taxon>
        <taxon>Agaricomycotina</taxon>
        <taxon>Agaricomycetes</taxon>
        <taxon>Agaricomycetidae</taxon>
        <taxon>Agaricales</taxon>
        <taxon>Tricholomatineae</taxon>
        <taxon>Lyophyllaceae</taxon>
        <taxon>Sphagnurus</taxon>
    </lineage>
</organism>
<reference evidence="2" key="2">
    <citation type="submission" date="2021-10" db="EMBL/GenBank/DDBJ databases">
        <title>Phylogenomics reveals ancestral predisposition of the termite-cultivated fungus Termitomyces towards a domesticated lifestyle.</title>
        <authorList>
            <person name="Auxier B."/>
            <person name="Grum-Grzhimaylo A."/>
            <person name="Cardenas M.E."/>
            <person name="Lodge J.D."/>
            <person name="Laessoe T."/>
            <person name="Pedersen O."/>
            <person name="Smith M.E."/>
            <person name="Kuyper T.W."/>
            <person name="Franco-Molano E.A."/>
            <person name="Baroni T.J."/>
            <person name="Aanen D.K."/>
        </authorList>
    </citation>
    <scope>NUCLEOTIDE SEQUENCE</scope>
    <source>
        <strain evidence="2">D49</strain>
    </source>
</reference>